<gene>
    <name evidence="2" type="ORF">O3P69_003716</name>
</gene>
<dbReference type="Proteomes" id="UP001487740">
    <property type="component" value="Unassembled WGS sequence"/>
</dbReference>
<dbReference type="AlphaFoldDB" id="A0AAW0UH40"/>
<dbReference type="EMBL" id="JARAKH010000012">
    <property type="protein sequence ID" value="KAK8398002.1"/>
    <property type="molecule type" value="Genomic_DNA"/>
</dbReference>
<keyword evidence="1" id="KW-0472">Membrane</keyword>
<protein>
    <submittedName>
        <fullName evidence="2">Uncharacterized protein</fullName>
    </submittedName>
</protein>
<evidence type="ECO:0000313" key="3">
    <source>
        <dbReference type="Proteomes" id="UP001487740"/>
    </source>
</evidence>
<proteinExistence type="predicted"/>
<keyword evidence="1" id="KW-0812">Transmembrane</keyword>
<organism evidence="2 3">
    <name type="scientific">Scylla paramamosain</name>
    <name type="common">Mud crab</name>
    <dbReference type="NCBI Taxonomy" id="85552"/>
    <lineage>
        <taxon>Eukaryota</taxon>
        <taxon>Metazoa</taxon>
        <taxon>Ecdysozoa</taxon>
        <taxon>Arthropoda</taxon>
        <taxon>Crustacea</taxon>
        <taxon>Multicrustacea</taxon>
        <taxon>Malacostraca</taxon>
        <taxon>Eumalacostraca</taxon>
        <taxon>Eucarida</taxon>
        <taxon>Decapoda</taxon>
        <taxon>Pleocyemata</taxon>
        <taxon>Brachyura</taxon>
        <taxon>Eubrachyura</taxon>
        <taxon>Portunoidea</taxon>
        <taxon>Portunidae</taxon>
        <taxon>Portuninae</taxon>
        <taxon>Scylla</taxon>
    </lineage>
</organism>
<sequence length="151" mass="17665">MASEDRTLRILGKKLLLIPAESYQDGFDLLEEGRYAFLDGAEYLRYTAIMHRVTNVYFLKETFFPPSISWIFPKYTAWKHKFDLYLQRFVESGLIDFWKKVSKLLIMYLFSVRKIIFKGPRFLGANLDSQSIFFVYLVGILVVVVAGVLEL</sequence>
<reference evidence="2 3" key="1">
    <citation type="submission" date="2023-03" db="EMBL/GenBank/DDBJ databases">
        <title>High-quality genome of Scylla paramamosain provides insights in environmental adaptation.</title>
        <authorList>
            <person name="Zhang L."/>
        </authorList>
    </citation>
    <scope>NUCLEOTIDE SEQUENCE [LARGE SCALE GENOMIC DNA]</scope>
    <source>
        <strain evidence="2">LZ_2023a</strain>
        <tissue evidence="2">Muscle</tissue>
    </source>
</reference>
<evidence type="ECO:0000256" key="1">
    <source>
        <dbReference type="SAM" id="Phobius"/>
    </source>
</evidence>
<keyword evidence="3" id="KW-1185">Reference proteome</keyword>
<accession>A0AAW0UH40</accession>
<comment type="caution">
    <text evidence="2">The sequence shown here is derived from an EMBL/GenBank/DDBJ whole genome shotgun (WGS) entry which is preliminary data.</text>
</comment>
<name>A0AAW0UH40_SCYPA</name>
<evidence type="ECO:0000313" key="2">
    <source>
        <dbReference type="EMBL" id="KAK8398002.1"/>
    </source>
</evidence>
<feature type="transmembrane region" description="Helical" evidence="1">
    <location>
        <begin position="131"/>
        <end position="149"/>
    </location>
</feature>
<keyword evidence="1" id="KW-1133">Transmembrane helix</keyword>
<dbReference type="SUPFAM" id="SSF53850">
    <property type="entry name" value="Periplasmic binding protein-like II"/>
    <property type="match status" value="1"/>
</dbReference>